<protein>
    <submittedName>
        <fullName evidence="3">RNA-binding S4 domain-containing protein</fullName>
    </submittedName>
</protein>
<dbReference type="Gene3D" id="3.10.290.10">
    <property type="entry name" value="RNA-binding S4 domain"/>
    <property type="match status" value="1"/>
</dbReference>
<gene>
    <name evidence="3" type="ORF">RI844_06360</name>
</gene>
<feature type="compositionally biased region" description="Polar residues" evidence="2">
    <location>
        <begin position="124"/>
        <end position="137"/>
    </location>
</feature>
<evidence type="ECO:0000256" key="2">
    <source>
        <dbReference type="SAM" id="MobiDB-lite"/>
    </source>
</evidence>
<proteinExistence type="predicted"/>
<dbReference type="RefSeq" id="WP_348397604.1">
    <property type="nucleotide sequence ID" value="NZ_CP136600.1"/>
</dbReference>
<dbReference type="Proteomes" id="UP001301442">
    <property type="component" value="Chromosome"/>
</dbReference>
<reference evidence="3 4" key="1">
    <citation type="submission" date="2023-09" db="EMBL/GenBank/DDBJ databases">
        <authorList>
            <person name="Qi X."/>
        </authorList>
    </citation>
    <scope>NUCLEOTIDE SEQUENCE [LARGE SCALE GENOMIC DNA]</scope>
    <source>
        <strain evidence="3 4">S1-1</strain>
    </source>
</reference>
<evidence type="ECO:0000256" key="1">
    <source>
        <dbReference type="PROSITE-ProRule" id="PRU00182"/>
    </source>
</evidence>
<evidence type="ECO:0000313" key="3">
    <source>
        <dbReference type="EMBL" id="WOH38835.1"/>
    </source>
</evidence>
<keyword evidence="1" id="KW-0694">RNA-binding</keyword>
<name>A0ABZ0GSN7_9GAMM</name>
<evidence type="ECO:0000313" key="4">
    <source>
        <dbReference type="Proteomes" id="UP001301442"/>
    </source>
</evidence>
<accession>A0ABZ0GSN7</accession>
<feature type="compositionally biased region" description="Low complexity" evidence="2">
    <location>
        <begin position="97"/>
        <end position="116"/>
    </location>
</feature>
<sequence length="137" mass="15280">MEIEVLAIELHEEPIELCKLLKIANLVGGGGEAKMVITEGYVYLNGEVEYQKRKKVYFEDIVQFNDEAIMPILSDEPKPVAEPKPNSVMNKAKKSPKNTPSKKSNSKTKNSPKNNSQKADKKPSSNNSRTGRKSISF</sequence>
<dbReference type="SUPFAM" id="SSF55174">
    <property type="entry name" value="Alpha-L RNA-binding motif"/>
    <property type="match status" value="1"/>
</dbReference>
<keyword evidence="4" id="KW-1185">Reference proteome</keyword>
<dbReference type="InterPro" id="IPR036986">
    <property type="entry name" value="S4_RNA-bd_sf"/>
</dbReference>
<dbReference type="EMBL" id="CP136600">
    <property type="protein sequence ID" value="WOH38835.1"/>
    <property type="molecule type" value="Genomic_DNA"/>
</dbReference>
<organism evidence="3 4">
    <name type="scientific">Thalassotalea fonticola</name>
    <dbReference type="NCBI Taxonomy" id="3065649"/>
    <lineage>
        <taxon>Bacteria</taxon>
        <taxon>Pseudomonadati</taxon>
        <taxon>Pseudomonadota</taxon>
        <taxon>Gammaproteobacteria</taxon>
        <taxon>Alteromonadales</taxon>
        <taxon>Colwelliaceae</taxon>
        <taxon>Thalassotalea</taxon>
    </lineage>
</organism>
<dbReference type="PROSITE" id="PS50889">
    <property type="entry name" value="S4"/>
    <property type="match status" value="1"/>
</dbReference>
<dbReference type="CDD" id="cd00165">
    <property type="entry name" value="S4"/>
    <property type="match status" value="1"/>
</dbReference>
<feature type="region of interest" description="Disordered" evidence="2">
    <location>
        <begin position="75"/>
        <end position="137"/>
    </location>
</feature>
<dbReference type="Pfam" id="PF13275">
    <property type="entry name" value="S4_2"/>
    <property type="match status" value="1"/>
</dbReference>